<dbReference type="SMART" id="SM00829">
    <property type="entry name" value="PKS_ER"/>
    <property type="match status" value="1"/>
</dbReference>
<dbReference type="GO" id="GO:0051262">
    <property type="term" value="P:protein tetramerization"/>
    <property type="evidence" value="ECO:0007669"/>
    <property type="project" value="UniProtKB-ARBA"/>
</dbReference>
<dbReference type="Gene3D" id="3.90.180.10">
    <property type="entry name" value="Medium-chain alcohol dehydrogenases, catalytic domain"/>
    <property type="match status" value="1"/>
</dbReference>
<keyword evidence="2" id="KW-0560">Oxidoreductase</keyword>
<dbReference type="EMBL" id="CP045483">
    <property type="protein sequence ID" value="QGR19932.1"/>
    <property type="molecule type" value="Genomic_DNA"/>
</dbReference>
<dbReference type="PANTHER" id="PTHR43401">
    <property type="entry name" value="L-THREONINE 3-DEHYDROGENASE"/>
    <property type="match status" value="1"/>
</dbReference>
<organism evidence="5 6">
    <name type="scientific">Stygiolobus azoricus</name>
    <dbReference type="NCBI Taxonomy" id="41675"/>
    <lineage>
        <taxon>Archaea</taxon>
        <taxon>Thermoproteota</taxon>
        <taxon>Thermoprotei</taxon>
        <taxon>Sulfolobales</taxon>
        <taxon>Sulfolobaceae</taxon>
        <taxon>Stygiolobus</taxon>
    </lineage>
</organism>
<dbReference type="GO" id="GO:0016491">
    <property type="term" value="F:oxidoreductase activity"/>
    <property type="evidence" value="ECO:0007669"/>
    <property type="project" value="UniProtKB-KW"/>
</dbReference>
<dbReference type="InterPro" id="IPR036291">
    <property type="entry name" value="NAD(P)-bd_dom_sf"/>
</dbReference>
<keyword evidence="3" id="KW-0119">Carbohydrate metabolism</keyword>
<evidence type="ECO:0000313" key="5">
    <source>
        <dbReference type="EMBL" id="QGR19932.1"/>
    </source>
</evidence>
<dbReference type="GO" id="GO:0030554">
    <property type="term" value="F:adenyl nucleotide binding"/>
    <property type="evidence" value="ECO:0007669"/>
    <property type="project" value="UniProtKB-ARBA"/>
</dbReference>
<name>A0A650CQJ8_9CREN</name>
<dbReference type="OrthoDB" id="73567at2157"/>
<dbReference type="SUPFAM" id="SSF51735">
    <property type="entry name" value="NAD(P)-binding Rossmann-fold domains"/>
    <property type="match status" value="1"/>
</dbReference>
<evidence type="ECO:0000256" key="3">
    <source>
        <dbReference type="ARBA" id="ARBA00023277"/>
    </source>
</evidence>
<keyword evidence="6" id="KW-1185">Reference proteome</keyword>
<dbReference type="InterPro" id="IPR011032">
    <property type="entry name" value="GroES-like_sf"/>
</dbReference>
<sequence>MKAAVFLEKGRPLQIMDVPEPKLNPGEILLRVKASGLCHGDIHLIFGEWENDITVKTPVILGHEIVGEVVEGGNKFKRGDQVLVYSSIGCGRCKYCRRGDRQFCESVRVIGVHTDGGFAEYVKVPSEEYLFKVSGNYISAAPLADAGITAYNATKGIGEGDRVLVIGVGSVALLAIQLLKLKNAEVTVIGRNLIRLSKAESLGADEVLAMKKKDPPFSPVAGKKFDYVLDFVGNDQTLEDAPWLLSREGELRIIGEYGGHLQIPEQLIVLRGLRMRGILYGNMDDMVEVIKLFEAGKLKTLSVPYKLEEINEAINDLLEERIVGRAVILP</sequence>
<dbReference type="KEGG" id="sazo:D1868_08015"/>
<dbReference type="InterPro" id="IPR013149">
    <property type="entry name" value="ADH-like_C"/>
</dbReference>
<dbReference type="AlphaFoldDB" id="A0A650CQJ8"/>
<dbReference type="InterPro" id="IPR013154">
    <property type="entry name" value="ADH-like_N"/>
</dbReference>
<dbReference type="GO" id="GO:0043168">
    <property type="term" value="F:anion binding"/>
    <property type="evidence" value="ECO:0007669"/>
    <property type="project" value="UniProtKB-ARBA"/>
</dbReference>
<dbReference type="Pfam" id="PF00107">
    <property type="entry name" value="ADH_zinc_N"/>
    <property type="match status" value="1"/>
</dbReference>
<dbReference type="PANTHER" id="PTHR43401:SF4">
    <property type="entry name" value="D-ARABINOSE 1-DEHYDROGENASE (NADP(+))"/>
    <property type="match status" value="1"/>
</dbReference>
<dbReference type="InterPro" id="IPR020843">
    <property type="entry name" value="ER"/>
</dbReference>
<reference evidence="5 6" key="1">
    <citation type="submission" date="2019-10" db="EMBL/GenBank/DDBJ databases">
        <title>Genome Sequences from Six Type Strain Members of the Archaeal Family Sulfolobaceae: Acidianus ambivalens, Acidianus infernus, Metallosphaera prunae, Stygiolobus azoricus, Sulfolobus metallicus, and Sulfurisphaera ohwakuensis.</title>
        <authorList>
            <person name="Counts J.A."/>
            <person name="Kelly R.M."/>
        </authorList>
    </citation>
    <scope>NUCLEOTIDE SEQUENCE [LARGE SCALE GENOMIC DNA]</scope>
    <source>
        <strain evidence="5 6">FC6</strain>
    </source>
</reference>
<protein>
    <submittedName>
        <fullName evidence="5">Alcohol dehydrogenase catalytic domain-containing protein</fullName>
    </submittedName>
</protein>
<evidence type="ECO:0000256" key="2">
    <source>
        <dbReference type="ARBA" id="ARBA00023002"/>
    </source>
</evidence>
<accession>A0A650CQJ8</accession>
<evidence type="ECO:0000256" key="1">
    <source>
        <dbReference type="ARBA" id="ARBA00022857"/>
    </source>
</evidence>
<dbReference type="Proteomes" id="UP000423396">
    <property type="component" value="Chromosome"/>
</dbReference>
<dbReference type="InterPro" id="IPR050129">
    <property type="entry name" value="Zn_alcohol_dh"/>
</dbReference>
<dbReference type="GeneID" id="42799008"/>
<evidence type="ECO:0000313" key="6">
    <source>
        <dbReference type="Proteomes" id="UP000423396"/>
    </source>
</evidence>
<dbReference type="RefSeq" id="WP_156007227.1">
    <property type="nucleotide sequence ID" value="NZ_CP045483.1"/>
</dbReference>
<feature type="domain" description="Enoyl reductase (ER)" evidence="4">
    <location>
        <begin position="10"/>
        <end position="328"/>
    </location>
</feature>
<evidence type="ECO:0000259" key="4">
    <source>
        <dbReference type="SMART" id="SM00829"/>
    </source>
</evidence>
<dbReference type="SUPFAM" id="SSF50129">
    <property type="entry name" value="GroES-like"/>
    <property type="match status" value="1"/>
</dbReference>
<dbReference type="Gene3D" id="3.40.50.720">
    <property type="entry name" value="NAD(P)-binding Rossmann-like Domain"/>
    <property type="match status" value="1"/>
</dbReference>
<dbReference type="Pfam" id="PF08240">
    <property type="entry name" value="ADH_N"/>
    <property type="match status" value="1"/>
</dbReference>
<gene>
    <name evidence="5" type="ORF">D1868_08015</name>
</gene>
<keyword evidence="1" id="KW-0521">NADP</keyword>
<proteinExistence type="predicted"/>